<name>A0A8J3XDR2_9ACTN</name>
<proteinExistence type="predicted"/>
<protein>
    <submittedName>
        <fullName evidence="1">Uncharacterized protein</fullName>
    </submittedName>
</protein>
<dbReference type="EMBL" id="BOOP01000009">
    <property type="protein sequence ID" value="GII37582.1"/>
    <property type="molecule type" value="Genomic_DNA"/>
</dbReference>
<gene>
    <name evidence="1" type="ORF">Pph01_25850</name>
</gene>
<dbReference type="RefSeq" id="WP_204073270.1">
    <property type="nucleotide sequence ID" value="NZ_BAABHI010000027.1"/>
</dbReference>
<keyword evidence="2" id="KW-1185">Reference proteome</keyword>
<evidence type="ECO:0000313" key="1">
    <source>
        <dbReference type="EMBL" id="GII37582.1"/>
    </source>
</evidence>
<accession>A0A8J3XDR2</accession>
<organism evidence="1 2">
    <name type="scientific">Planotetraspora phitsanulokensis</name>
    <dbReference type="NCBI Taxonomy" id="575192"/>
    <lineage>
        <taxon>Bacteria</taxon>
        <taxon>Bacillati</taxon>
        <taxon>Actinomycetota</taxon>
        <taxon>Actinomycetes</taxon>
        <taxon>Streptosporangiales</taxon>
        <taxon>Streptosporangiaceae</taxon>
        <taxon>Planotetraspora</taxon>
    </lineage>
</organism>
<comment type="caution">
    <text evidence="1">The sequence shown here is derived from an EMBL/GenBank/DDBJ whole genome shotgun (WGS) entry which is preliminary data.</text>
</comment>
<reference evidence="1 2" key="1">
    <citation type="submission" date="2021-01" db="EMBL/GenBank/DDBJ databases">
        <title>Whole genome shotgun sequence of Planotetraspora phitsanulokensis NBRC 104273.</title>
        <authorList>
            <person name="Komaki H."/>
            <person name="Tamura T."/>
        </authorList>
    </citation>
    <scope>NUCLEOTIDE SEQUENCE [LARGE SCALE GENOMIC DNA]</scope>
    <source>
        <strain evidence="1 2">NBRC 104273</strain>
    </source>
</reference>
<evidence type="ECO:0000313" key="2">
    <source>
        <dbReference type="Proteomes" id="UP000622547"/>
    </source>
</evidence>
<sequence length="140" mass="15436">MRPNAGDIHSVALTGKPPRRRFGIRIAFTQPALRVSYISVTGDDGDDWICVLPLDKDVLGTRLNPNDLVWVPVGNVGAHLSSVDQASYDVIYKVLHGEDPRYPWIEAELSDHAAPPPRTGPEGPERYPAMREALGDLIEE</sequence>
<dbReference type="Proteomes" id="UP000622547">
    <property type="component" value="Unassembled WGS sequence"/>
</dbReference>
<dbReference type="AlphaFoldDB" id="A0A8J3XDR2"/>